<organism evidence="2 3">
    <name type="scientific">Solanum stoloniferum</name>
    <dbReference type="NCBI Taxonomy" id="62892"/>
    <lineage>
        <taxon>Eukaryota</taxon>
        <taxon>Viridiplantae</taxon>
        <taxon>Streptophyta</taxon>
        <taxon>Embryophyta</taxon>
        <taxon>Tracheophyta</taxon>
        <taxon>Spermatophyta</taxon>
        <taxon>Magnoliopsida</taxon>
        <taxon>eudicotyledons</taxon>
        <taxon>Gunneridae</taxon>
        <taxon>Pentapetalae</taxon>
        <taxon>asterids</taxon>
        <taxon>lamiids</taxon>
        <taxon>Solanales</taxon>
        <taxon>Solanaceae</taxon>
        <taxon>Solanoideae</taxon>
        <taxon>Solaneae</taxon>
        <taxon>Solanum</taxon>
    </lineage>
</organism>
<comment type="caution">
    <text evidence="2">The sequence shown here is derived from an EMBL/GenBank/DDBJ whole genome shotgun (WGS) entry which is preliminary data.</text>
</comment>
<dbReference type="AlphaFoldDB" id="A0ABD2RAT6"/>
<accession>A0ABD2RAT6</accession>
<evidence type="ECO:0000313" key="3">
    <source>
        <dbReference type="Proteomes" id="UP001627284"/>
    </source>
</evidence>
<name>A0ABD2RAT6_9SOLN</name>
<feature type="non-terminal residue" evidence="2">
    <location>
        <position position="1"/>
    </location>
</feature>
<evidence type="ECO:0000256" key="1">
    <source>
        <dbReference type="SAM" id="SignalP"/>
    </source>
</evidence>
<evidence type="ECO:0000313" key="2">
    <source>
        <dbReference type="EMBL" id="KAL3328945.1"/>
    </source>
</evidence>
<protein>
    <submittedName>
        <fullName evidence="2">Uncharacterized protein</fullName>
    </submittedName>
</protein>
<proteinExistence type="predicted"/>
<keyword evidence="1" id="KW-0732">Signal</keyword>
<feature type="chain" id="PRO_5044745072" evidence="1">
    <location>
        <begin position="36"/>
        <end position="183"/>
    </location>
</feature>
<dbReference type="Proteomes" id="UP001627284">
    <property type="component" value="Unassembled WGS sequence"/>
</dbReference>
<keyword evidence="3" id="KW-1185">Reference proteome</keyword>
<feature type="signal peptide" evidence="1">
    <location>
        <begin position="1"/>
        <end position="35"/>
    </location>
</feature>
<sequence length="183" mass="20891">QIKVNKKKKSMTMSFSSHHHFVLCLFLLSFLCVNSQSSPHTFVVILKNETPSMVFKYCIVYGKHPAEFDTNLKPEGTDNITTSIVSGENNTLECHLELEEKRGVFKLFDLNDTSICHVPSEECVWKIQEDGPCMLSQGKCVMFGWDKTLSIRHTASELIRYNRIASVPMKYIASDELKSEHNI</sequence>
<dbReference type="EMBL" id="JBJKTR010000021">
    <property type="protein sequence ID" value="KAL3328945.1"/>
    <property type="molecule type" value="Genomic_DNA"/>
</dbReference>
<reference evidence="2 3" key="1">
    <citation type="submission" date="2024-05" db="EMBL/GenBank/DDBJ databases">
        <title>De novo assembly of an allotetraploid wild potato.</title>
        <authorList>
            <person name="Hosaka A.J."/>
        </authorList>
    </citation>
    <scope>NUCLEOTIDE SEQUENCE [LARGE SCALE GENOMIC DNA]</scope>
    <source>
        <tissue evidence="2">Young leaves</tissue>
    </source>
</reference>
<gene>
    <name evidence="2" type="ORF">AABB24_036186</name>
</gene>